<keyword evidence="1" id="KW-1133">Transmembrane helix</keyword>
<feature type="transmembrane region" description="Helical" evidence="1">
    <location>
        <begin position="225"/>
        <end position="242"/>
    </location>
</feature>
<feature type="transmembrane region" description="Helical" evidence="1">
    <location>
        <begin position="165"/>
        <end position="185"/>
    </location>
</feature>
<name>A0A838Y9E3_9NEIS</name>
<evidence type="ECO:0000313" key="3">
    <source>
        <dbReference type="Proteomes" id="UP000545606"/>
    </source>
</evidence>
<feature type="transmembrane region" description="Helical" evidence="1">
    <location>
        <begin position="100"/>
        <end position="122"/>
    </location>
</feature>
<feature type="transmembrane region" description="Helical" evidence="1">
    <location>
        <begin position="248"/>
        <end position="267"/>
    </location>
</feature>
<keyword evidence="3" id="KW-1185">Reference proteome</keyword>
<feature type="transmembrane region" description="Helical" evidence="1">
    <location>
        <begin position="298"/>
        <end position="316"/>
    </location>
</feature>
<dbReference type="AlphaFoldDB" id="A0A838Y9E3"/>
<gene>
    <name evidence="2" type="ORF">H2Z84_12370</name>
</gene>
<reference evidence="2 3" key="1">
    <citation type="submission" date="2020-07" db="EMBL/GenBank/DDBJ databases">
        <title>Draft genome sequence of violacein-producing bacteria and related species.</title>
        <authorList>
            <person name="Wilson H.S."/>
            <person name="De Leon M.E."/>
        </authorList>
    </citation>
    <scope>NUCLEOTIDE SEQUENCE [LARGE SCALE GENOMIC DNA]</scope>
    <source>
        <strain evidence="2 3">HSC-21Su07</strain>
    </source>
</reference>
<evidence type="ECO:0000256" key="1">
    <source>
        <dbReference type="SAM" id="Phobius"/>
    </source>
</evidence>
<organism evidence="2 3">
    <name type="scientific">Aquitalea aquatica</name>
    <dbReference type="NCBI Taxonomy" id="3044273"/>
    <lineage>
        <taxon>Bacteria</taxon>
        <taxon>Pseudomonadati</taxon>
        <taxon>Pseudomonadota</taxon>
        <taxon>Betaproteobacteria</taxon>
        <taxon>Neisseriales</taxon>
        <taxon>Chromobacteriaceae</taxon>
        <taxon>Aquitalea</taxon>
    </lineage>
</organism>
<protein>
    <submittedName>
        <fullName evidence="2">DUF2157 domain-containing protein</fullName>
    </submittedName>
</protein>
<feature type="transmembrane region" description="Helical" evidence="1">
    <location>
        <begin position="197"/>
        <end position="213"/>
    </location>
</feature>
<feature type="transmembrane region" description="Helical" evidence="1">
    <location>
        <begin position="71"/>
        <end position="88"/>
    </location>
</feature>
<comment type="caution">
    <text evidence="2">The sequence shown here is derived from an EMBL/GenBank/DDBJ whole genome shotgun (WGS) entry which is preliminary data.</text>
</comment>
<proteinExistence type="predicted"/>
<dbReference type="Proteomes" id="UP000545606">
    <property type="component" value="Unassembled WGS sequence"/>
</dbReference>
<dbReference type="EMBL" id="JACERN010000032">
    <property type="protein sequence ID" value="MBA4709169.1"/>
    <property type="molecule type" value="Genomic_DNA"/>
</dbReference>
<keyword evidence="1" id="KW-0472">Membrane</keyword>
<accession>A0A838Y9E3</accession>
<sequence length="344" mass="38341">MQVKRSQLQQAVEQGLLEPQQLEPLWRFLSAQNQHVPRFQASHVLYYLGGLIALAAMSLFITLGWERFGGWGLAGIALAYGSGSLWLGRLLLGRQLALPAGILLALAVSLTPLAVYGVQHALGWWAGDVPYRDYHQLIDWRWMMMEPATLACGVVLLWRYRLPFIMLPVAVTLWYMSMDLAPYLAGLEHADWTLSRLVSIYFGLLMLGLAFWVDVRSGRQPDFAFWLYLFGGLAFWGGLSLLDSDSELGKFGYLCVNLLLIACGTALARRVLAVLGGLGVAMYLGHLAYSVFRDSLLFPLALSLLGLAVVACGVWWQRREAALRQRLHALLPPPLRQLLTDLAD</sequence>
<dbReference type="RefSeq" id="WP_181836246.1">
    <property type="nucleotide sequence ID" value="NZ_JACERN010000032.1"/>
</dbReference>
<keyword evidence="1" id="KW-0812">Transmembrane</keyword>
<feature type="transmembrane region" description="Helical" evidence="1">
    <location>
        <begin position="44"/>
        <end position="65"/>
    </location>
</feature>
<evidence type="ECO:0000313" key="2">
    <source>
        <dbReference type="EMBL" id="MBA4709169.1"/>
    </source>
</evidence>